<feature type="compositionally biased region" description="Polar residues" evidence="1">
    <location>
        <begin position="146"/>
        <end position="155"/>
    </location>
</feature>
<dbReference type="AlphaFoldDB" id="A0A974NS64"/>
<feature type="region of interest" description="Disordered" evidence="1">
    <location>
        <begin position="142"/>
        <end position="176"/>
    </location>
</feature>
<dbReference type="Proteomes" id="UP000595894">
    <property type="component" value="Chromosome"/>
</dbReference>
<evidence type="ECO:0000256" key="1">
    <source>
        <dbReference type="SAM" id="MobiDB-lite"/>
    </source>
</evidence>
<accession>A0A974NS64</accession>
<organism evidence="3 4">
    <name type="scientific">Sphingomonas aliaeris</name>
    <dbReference type="NCBI Taxonomy" id="2759526"/>
    <lineage>
        <taxon>Bacteria</taxon>
        <taxon>Pseudomonadati</taxon>
        <taxon>Pseudomonadota</taxon>
        <taxon>Alphaproteobacteria</taxon>
        <taxon>Sphingomonadales</taxon>
        <taxon>Sphingomonadaceae</taxon>
        <taxon>Sphingomonas</taxon>
    </lineage>
</organism>
<evidence type="ECO:0000313" key="4">
    <source>
        <dbReference type="Proteomes" id="UP000595894"/>
    </source>
</evidence>
<dbReference type="EMBL" id="CP061035">
    <property type="protein sequence ID" value="QQV75901.1"/>
    <property type="molecule type" value="Genomic_DNA"/>
</dbReference>
<name>A0A974NS64_9SPHN</name>
<evidence type="ECO:0008006" key="5">
    <source>
        <dbReference type="Google" id="ProtNLM"/>
    </source>
</evidence>
<proteinExistence type="predicted"/>
<evidence type="ECO:0000256" key="2">
    <source>
        <dbReference type="SAM" id="Phobius"/>
    </source>
</evidence>
<keyword evidence="2" id="KW-0472">Membrane</keyword>
<keyword evidence="2" id="KW-0812">Transmembrane</keyword>
<dbReference type="RefSeq" id="WP_202090540.1">
    <property type="nucleotide sequence ID" value="NZ_CP061035.1"/>
</dbReference>
<sequence>MHLNSLLSAPLPQFLRRLGGDRSGLAMLEFAFAMPVVLTLGLYGMETANLALINLKVSQITLNLADNASRVGTTSALATQQLREVDMNDVLQAARYQGTAIKLTTYGRITVSSLENIQQSYDTDAVQRIHWQRCLGLKSGPKYDSVDSTSPNAGTDGSAANAGKDQPNGMGDPGAKVNAPEGAGVMFVEVNYDYQPIVGTWLMGSSRIRYIASFIVRDRRLFSQIYNPSPSVTPSKCNVYSA</sequence>
<gene>
    <name evidence="3" type="ORF">H5J25_09795</name>
</gene>
<feature type="transmembrane region" description="Helical" evidence="2">
    <location>
        <begin position="25"/>
        <end position="45"/>
    </location>
</feature>
<reference evidence="4" key="1">
    <citation type="submission" date="2020-09" db="EMBL/GenBank/DDBJ databases">
        <title>Sphingomonas sp., a new species isolated from pork steak.</title>
        <authorList>
            <person name="Heidler von Heilborn D."/>
        </authorList>
    </citation>
    <scope>NUCLEOTIDE SEQUENCE [LARGE SCALE GENOMIC DNA]</scope>
</reference>
<keyword evidence="2" id="KW-1133">Transmembrane helix</keyword>
<keyword evidence="4" id="KW-1185">Reference proteome</keyword>
<protein>
    <recommendedName>
        <fullName evidence="5">Pilus assembly protein</fullName>
    </recommendedName>
</protein>
<evidence type="ECO:0000313" key="3">
    <source>
        <dbReference type="EMBL" id="QQV75901.1"/>
    </source>
</evidence>
<dbReference type="KEGG" id="sari:H5J25_09795"/>